<sequence length="156" mass="16699">MSRGGAPSGYPGDWQSGRNPDATECAGSHGTLNPGPLHLPRMPSSLSHFFLPAILGGVALPTVGLRPVNATTPHAFQGRPIIVHLQHFRTPVISFDPSRYSGPSESSLQCSFLGVTQGTEPGTSDIHEYHSDSNSAKNNPANNVRPWCNECWLNNS</sequence>
<evidence type="ECO:0000313" key="2">
    <source>
        <dbReference type="EMBL" id="PLW30076.1"/>
    </source>
</evidence>
<dbReference type="Proteomes" id="UP000235392">
    <property type="component" value="Unassembled WGS sequence"/>
</dbReference>
<feature type="region of interest" description="Disordered" evidence="1">
    <location>
        <begin position="1"/>
        <end position="32"/>
    </location>
</feature>
<dbReference type="EMBL" id="PGCI01000310">
    <property type="protein sequence ID" value="PLW30076.1"/>
    <property type="molecule type" value="Genomic_DNA"/>
</dbReference>
<accession>A0A2N5TX50</accession>
<gene>
    <name evidence="2" type="ORF">PCASD_17414</name>
</gene>
<evidence type="ECO:0000256" key="1">
    <source>
        <dbReference type="SAM" id="MobiDB-lite"/>
    </source>
</evidence>
<reference evidence="2 3" key="1">
    <citation type="submission" date="2017-11" db="EMBL/GenBank/DDBJ databases">
        <title>De novo assembly and phasing of dikaryotic genomes from two isolates of Puccinia coronata f. sp. avenae, the causal agent of oat crown rust.</title>
        <authorList>
            <person name="Miller M.E."/>
            <person name="Zhang Y."/>
            <person name="Omidvar V."/>
            <person name="Sperschneider J."/>
            <person name="Schwessinger B."/>
            <person name="Raley C."/>
            <person name="Palmer J.M."/>
            <person name="Garnica D."/>
            <person name="Upadhyaya N."/>
            <person name="Rathjen J."/>
            <person name="Taylor J.M."/>
            <person name="Park R.F."/>
            <person name="Dodds P.N."/>
            <person name="Hirsch C.D."/>
            <person name="Kianian S.F."/>
            <person name="Figueroa M."/>
        </authorList>
    </citation>
    <scope>NUCLEOTIDE SEQUENCE [LARGE SCALE GENOMIC DNA]</scope>
    <source>
        <strain evidence="2">12SD80</strain>
    </source>
</reference>
<evidence type="ECO:0000313" key="3">
    <source>
        <dbReference type="Proteomes" id="UP000235392"/>
    </source>
</evidence>
<organism evidence="2 3">
    <name type="scientific">Puccinia coronata f. sp. avenae</name>
    <dbReference type="NCBI Taxonomy" id="200324"/>
    <lineage>
        <taxon>Eukaryota</taxon>
        <taxon>Fungi</taxon>
        <taxon>Dikarya</taxon>
        <taxon>Basidiomycota</taxon>
        <taxon>Pucciniomycotina</taxon>
        <taxon>Pucciniomycetes</taxon>
        <taxon>Pucciniales</taxon>
        <taxon>Pucciniaceae</taxon>
        <taxon>Puccinia</taxon>
    </lineage>
</organism>
<comment type="caution">
    <text evidence="2">The sequence shown here is derived from an EMBL/GenBank/DDBJ whole genome shotgun (WGS) entry which is preliminary data.</text>
</comment>
<dbReference type="AlphaFoldDB" id="A0A2N5TX50"/>
<name>A0A2N5TX50_9BASI</name>
<proteinExistence type="predicted"/>
<protein>
    <submittedName>
        <fullName evidence="2">Uncharacterized protein</fullName>
    </submittedName>
</protein>